<feature type="transmembrane region" description="Helical" evidence="2">
    <location>
        <begin position="46"/>
        <end position="66"/>
    </location>
</feature>
<keyword evidence="2" id="KW-0472">Membrane</keyword>
<evidence type="ECO:0000256" key="1">
    <source>
        <dbReference type="SAM" id="Coils"/>
    </source>
</evidence>
<feature type="coiled-coil region" evidence="1">
    <location>
        <begin position="111"/>
        <end position="158"/>
    </location>
</feature>
<sequence length="159" mass="18355">MEKLNFKKIVIISSIFLIIILSVILFPSLYSKNWVERGQIGDTFNIISSFSTLIACIIGLITFIFYSQELIEQKKEIDFTSKRQNEIEKSLHDISLTLKNNTIDSRKNLEVKSYLNIIEMKRNQIQEAKLNGLTNTTISNLEIELNENISKLENLLKSI</sequence>
<dbReference type="Proteomes" id="UP000256924">
    <property type="component" value="Unassembled WGS sequence"/>
</dbReference>
<evidence type="ECO:0000256" key="2">
    <source>
        <dbReference type="SAM" id="Phobius"/>
    </source>
</evidence>
<keyword evidence="1" id="KW-0175">Coiled coil</keyword>
<proteinExistence type="predicted"/>
<organism evidence="3 4">
    <name type="scientific">Candidatus Chryseobacterium massiliense</name>
    <dbReference type="NCBI Taxonomy" id="204089"/>
    <lineage>
        <taxon>Bacteria</taxon>
        <taxon>Pseudomonadati</taxon>
        <taxon>Bacteroidota</taxon>
        <taxon>Flavobacteriia</taxon>
        <taxon>Flavobacteriales</taxon>
        <taxon>Weeksellaceae</taxon>
        <taxon>Chryseobacterium group</taxon>
        <taxon>Chryseobacterium</taxon>
    </lineage>
</organism>
<reference evidence="3 4" key="1">
    <citation type="journal article" date="2004" name="Emerg. Infect. Dis.">
        <title>Amoebae-resisting bacteria isolated from human nasal swabs by amoebal coculture.</title>
        <authorList>
            <person name="Greub G."/>
            <person name="La Scola B."/>
            <person name="Raoult D."/>
        </authorList>
    </citation>
    <scope>NUCLEOTIDE SEQUENCE [LARGE SCALE GENOMIC DNA]</scope>
    <source>
        <strain evidence="3 4">CCUG 51329</strain>
    </source>
</reference>
<dbReference type="RefSeq" id="WP_116098866.1">
    <property type="nucleotide sequence ID" value="NZ_QNVU01000023.1"/>
</dbReference>
<feature type="transmembrane region" description="Helical" evidence="2">
    <location>
        <begin position="9"/>
        <end position="26"/>
    </location>
</feature>
<evidence type="ECO:0000313" key="4">
    <source>
        <dbReference type="Proteomes" id="UP000256924"/>
    </source>
</evidence>
<keyword evidence="2" id="KW-0812">Transmembrane</keyword>
<protein>
    <submittedName>
        <fullName evidence="3">Uncharacterized protein</fullName>
    </submittedName>
</protein>
<name>A0A3D9B3B2_9FLAO</name>
<dbReference type="AlphaFoldDB" id="A0A3D9B3B2"/>
<keyword evidence="2" id="KW-1133">Transmembrane helix</keyword>
<comment type="caution">
    <text evidence="3">The sequence shown here is derived from an EMBL/GenBank/DDBJ whole genome shotgun (WGS) entry which is preliminary data.</text>
</comment>
<gene>
    <name evidence="3" type="ORF">DRF68_12190</name>
</gene>
<evidence type="ECO:0000313" key="3">
    <source>
        <dbReference type="EMBL" id="REC48115.1"/>
    </source>
</evidence>
<dbReference type="EMBL" id="QNVU01000023">
    <property type="protein sequence ID" value="REC48115.1"/>
    <property type="molecule type" value="Genomic_DNA"/>
</dbReference>
<keyword evidence="4" id="KW-1185">Reference proteome</keyword>
<accession>A0A3D9B3B2</accession>